<dbReference type="Proteomes" id="UP000054639">
    <property type="component" value="Unassembled WGS sequence"/>
</dbReference>
<evidence type="ECO:0000313" key="2">
    <source>
        <dbReference type="EMBL" id="STY16822.1"/>
    </source>
</evidence>
<dbReference type="EMBL" id="LNYR01000041">
    <property type="protein sequence ID" value="KTD44660.1"/>
    <property type="molecule type" value="Genomic_DNA"/>
</dbReference>
<evidence type="ECO:0000313" key="3">
    <source>
        <dbReference type="Proteomes" id="UP000054639"/>
    </source>
</evidence>
<reference evidence="2 4" key="2">
    <citation type="submission" date="2018-06" db="EMBL/GenBank/DDBJ databases">
        <authorList>
            <consortium name="Pathogen Informatics"/>
            <person name="Doyle S."/>
        </authorList>
    </citation>
    <scope>NUCLEOTIDE SEQUENCE [LARGE SCALE GENOMIC DNA]</scope>
    <source>
        <strain evidence="2 4">NCTC12376</strain>
    </source>
</reference>
<evidence type="ECO:0000313" key="4">
    <source>
        <dbReference type="Proteomes" id="UP000254230"/>
    </source>
</evidence>
<evidence type="ECO:0000313" key="1">
    <source>
        <dbReference type="EMBL" id="KTD44660.1"/>
    </source>
</evidence>
<dbReference type="RefSeq" id="WP_058474959.1">
    <property type="nucleotide sequence ID" value="NZ_CAAAIL010000019.1"/>
</dbReference>
<reference evidence="1 3" key="1">
    <citation type="submission" date="2015-11" db="EMBL/GenBank/DDBJ databases">
        <title>Genomic analysis of 38 Legionella species identifies large and diverse effector repertoires.</title>
        <authorList>
            <person name="Burstein D."/>
            <person name="Amaro F."/>
            <person name="Zusman T."/>
            <person name="Lifshitz Z."/>
            <person name="Cohen O."/>
            <person name="Gilbert J.A."/>
            <person name="Pupko T."/>
            <person name="Shuman H.A."/>
            <person name="Segal G."/>
        </authorList>
    </citation>
    <scope>NUCLEOTIDE SEQUENCE [LARGE SCALE GENOMIC DNA]</scope>
    <source>
        <strain evidence="1 3">ATCC 49507</strain>
    </source>
</reference>
<accession>A0A378KQI6</accession>
<gene>
    <name evidence="1" type="ORF">Lqua_2827</name>
    <name evidence="2" type="ORF">NCTC12376_00615</name>
</gene>
<proteinExistence type="predicted"/>
<name>A0A378KQI6_9GAMM</name>
<sequence length="233" mass="27396">MISNKEDLEINKNSIYFKAVLESTLIFKIKGTAKSLFDIWVEHAKQRYPNYLFQAKEEILADDLITAFAKGLEFVWRNENKTKRNMPEWSVGVVLDTASVTLNTHWSQEYIYKQTHEYKDLCLLISLSQFLKVDAIAVKRIEALYRHKMKKEISIIEQESEKKDKIIDLTQFKKNKKSGAAFKKNIIDYLDSLYYEKHFLIFGDILKNKSSFVLADFFNHDEMKSLIESVNSR</sequence>
<dbReference type="AlphaFoldDB" id="A0A378KQI6"/>
<dbReference type="OrthoDB" id="5653347at2"/>
<dbReference type="EMBL" id="UGOW01000001">
    <property type="protein sequence ID" value="STY16822.1"/>
    <property type="molecule type" value="Genomic_DNA"/>
</dbReference>
<protein>
    <submittedName>
        <fullName evidence="2">Uncharacterized protein</fullName>
    </submittedName>
</protein>
<dbReference type="Proteomes" id="UP000254230">
    <property type="component" value="Unassembled WGS sequence"/>
</dbReference>
<keyword evidence="3" id="KW-1185">Reference proteome</keyword>
<organism evidence="2 4">
    <name type="scientific">Legionella quateirensis</name>
    <dbReference type="NCBI Taxonomy" id="45072"/>
    <lineage>
        <taxon>Bacteria</taxon>
        <taxon>Pseudomonadati</taxon>
        <taxon>Pseudomonadota</taxon>
        <taxon>Gammaproteobacteria</taxon>
        <taxon>Legionellales</taxon>
        <taxon>Legionellaceae</taxon>
        <taxon>Legionella</taxon>
    </lineage>
</organism>
<dbReference type="STRING" id="45072.Lqua_2827"/>